<gene>
    <name evidence="2" type="ORF">PRZ03_18855</name>
</gene>
<dbReference type="Gene3D" id="1.25.40.10">
    <property type="entry name" value="Tetratricopeptide repeat domain"/>
    <property type="match status" value="1"/>
</dbReference>
<dbReference type="Proteomes" id="UP001221189">
    <property type="component" value="Unassembled WGS sequence"/>
</dbReference>
<organism evidence="2 3">
    <name type="scientific">Roseateles albus</name>
    <dbReference type="NCBI Taxonomy" id="2987525"/>
    <lineage>
        <taxon>Bacteria</taxon>
        <taxon>Pseudomonadati</taxon>
        <taxon>Pseudomonadota</taxon>
        <taxon>Betaproteobacteria</taxon>
        <taxon>Burkholderiales</taxon>
        <taxon>Sphaerotilaceae</taxon>
        <taxon>Roseateles</taxon>
    </lineage>
</organism>
<feature type="signal peptide" evidence="1">
    <location>
        <begin position="1"/>
        <end position="45"/>
    </location>
</feature>
<feature type="chain" id="PRO_5047491554" description="Tetratricopeptide repeat protein" evidence="1">
    <location>
        <begin position="46"/>
        <end position="354"/>
    </location>
</feature>
<comment type="caution">
    <text evidence="2">The sequence shown here is derived from an EMBL/GenBank/DDBJ whole genome shotgun (WGS) entry which is preliminary data.</text>
</comment>
<dbReference type="SUPFAM" id="SSF48452">
    <property type="entry name" value="TPR-like"/>
    <property type="match status" value="1"/>
</dbReference>
<name>A0ABT5KLC9_9BURK</name>
<sequence length="354" mass="38742">MSKSLQTRFESFLPMPFKPLPRRIHALSSLICLLALLSLSPAAQAALFKDAQLQSLLDAGRYEDLERASKVRLKLKPDDVQALAGAALGSSDAYDVARLDVAAKLAQTCRERGPQEAICYYAAAEVMGHQVQMINPLKAVAMVGRLKDALHKALELDPTLYAARSKLVQLYLFTPQMLGGSAAKAKALEAEIRASQPEQARLLRSLVAAAAEKWPEAERELMAVRAGSDGALLADVREATSQLGRHWMREQQFDKARSLFEQLQRDQPSQAMASYCLARLALDQGQNQAAVQHLERAKNLAGAQQLPIDHRLGEAWLALDDKAAAKAAFSRAASDKHIRPNYAKDARKSLAELG</sequence>
<protein>
    <recommendedName>
        <fullName evidence="4">Tetratricopeptide repeat protein</fullName>
    </recommendedName>
</protein>
<evidence type="ECO:0000256" key="1">
    <source>
        <dbReference type="SAM" id="SignalP"/>
    </source>
</evidence>
<proteinExistence type="predicted"/>
<dbReference type="EMBL" id="JAQQXT010000013">
    <property type="protein sequence ID" value="MDC8773641.1"/>
    <property type="molecule type" value="Genomic_DNA"/>
</dbReference>
<accession>A0ABT5KLC9</accession>
<evidence type="ECO:0000313" key="3">
    <source>
        <dbReference type="Proteomes" id="UP001221189"/>
    </source>
</evidence>
<dbReference type="InterPro" id="IPR011990">
    <property type="entry name" value="TPR-like_helical_dom_sf"/>
</dbReference>
<keyword evidence="3" id="KW-1185">Reference proteome</keyword>
<reference evidence="2 3" key="1">
    <citation type="submission" date="2022-10" db="EMBL/GenBank/DDBJ databases">
        <title>Paucibacter sp. hw1 Genome sequencing.</title>
        <authorList>
            <person name="Park S."/>
        </authorList>
    </citation>
    <scope>NUCLEOTIDE SEQUENCE [LARGE SCALE GENOMIC DNA]</scope>
    <source>
        <strain evidence="3">hw1</strain>
    </source>
</reference>
<keyword evidence="1" id="KW-0732">Signal</keyword>
<evidence type="ECO:0008006" key="4">
    <source>
        <dbReference type="Google" id="ProtNLM"/>
    </source>
</evidence>
<evidence type="ECO:0000313" key="2">
    <source>
        <dbReference type="EMBL" id="MDC8773641.1"/>
    </source>
</evidence>